<dbReference type="Proteomes" id="UP000034723">
    <property type="component" value="Chromosome"/>
</dbReference>
<evidence type="ECO:0000313" key="2">
    <source>
        <dbReference type="Proteomes" id="UP000034723"/>
    </source>
</evidence>
<dbReference type="RefSeq" id="WP_048094839.1">
    <property type="nucleotide sequence ID" value="NZ_CP011267.1"/>
</dbReference>
<dbReference type="AlphaFoldDB" id="A0A0F7IGR1"/>
<dbReference type="HOGENOM" id="CLU_1567053_0_0_2"/>
<accession>A0A0F7IGR1</accession>
<reference evidence="1 2" key="1">
    <citation type="submission" date="2015-04" db="EMBL/GenBank/DDBJ databases">
        <title>The complete genome sequence of the hyperthermophilic, obligate iron-reducing archaeon Geoglobus ahangari strain 234T.</title>
        <authorList>
            <person name="Manzella M.P."/>
            <person name="Holmes D.E."/>
            <person name="Rocheleau J.M."/>
            <person name="Chung A."/>
            <person name="Reguera G."/>
            <person name="Kashefi K."/>
        </authorList>
    </citation>
    <scope>NUCLEOTIDE SEQUENCE [LARGE SCALE GENOMIC DNA]</scope>
    <source>
        <strain evidence="1 2">234</strain>
    </source>
</reference>
<dbReference type="STRING" id="113653.GAH_00819"/>
<evidence type="ECO:0000313" key="1">
    <source>
        <dbReference type="EMBL" id="AKG91849.1"/>
    </source>
</evidence>
<name>A0A0F7IGR1_9EURY</name>
<protein>
    <submittedName>
        <fullName evidence="1">Uncharacterized protein</fullName>
    </submittedName>
</protein>
<gene>
    <name evidence="1" type="ORF">GAH_00819</name>
</gene>
<dbReference type="GeneID" id="24803401"/>
<dbReference type="EMBL" id="CP011267">
    <property type="protein sequence ID" value="AKG91849.1"/>
    <property type="molecule type" value="Genomic_DNA"/>
</dbReference>
<dbReference type="InParanoid" id="A0A0F7IGR1"/>
<dbReference type="KEGG" id="gah:GAH_00819"/>
<proteinExistence type="predicted"/>
<sequence length="170" mass="20133">MRVGVDLPADIERALLRKCEELDISPSEFIVQLLEWYFFKRKRDIPKEVIEFVNFARKKGVEKAKACRYSDGKFCALETYARLDIDAEPQPLHPYNCLFCSYFSDRRLEEKKDVKVTAQDAEKAYQMAKLAAQIIVKEFGDKLGYRPKMKIEKEEREIKRDDIRKLVEDW</sequence>
<keyword evidence="2" id="KW-1185">Reference proteome</keyword>
<dbReference type="OrthoDB" id="50318at2157"/>
<organism evidence="1 2">
    <name type="scientific">Geoglobus ahangari</name>
    <dbReference type="NCBI Taxonomy" id="113653"/>
    <lineage>
        <taxon>Archaea</taxon>
        <taxon>Methanobacteriati</taxon>
        <taxon>Methanobacteriota</taxon>
        <taxon>Archaeoglobi</taxon>
        <taxon>Archaeoglobales</taxon>
        <taxon>Archaeoglobaceae</taxon>
        <taxon>Geoglobus</taxon>
    </lineage>
</organism>